<comment type="caution">
    <text evidence="8">The sequence shown here is derived from an EMBL/GenBank/DDBJ whole genome shotgun (WGS) entry which is preliminary data.</text>
</comment>
<dbReference type="PANTHER" id="PTHR46098">
    <property type="entry name" value="TRNA (CYTOSINE(38)-C(5))-METHYLTRANSFERASE"/>
    <property type="match status" value="1"/>
</dbReference>
<keyword evidence="4 6" id="KW-0949">S-adenosyl-L-methionine</keyword>
<evidence type="ECO:0000256" key="5">
    <source>
        <dbReference type="ARBA" id="ARBA00022747"/>
    </source>
</evidence>
<dbReference type="PROSITE" id="PS51679">
    <property type="entry name" value="SAM_MT_C5"/>
    <property type="match status" value="1"/>
</dbReference>
<keyword evidence="5" id="KW-0680">Restriction system</keyword>
<dbReference type="InterPro" id="IPR029063">
    <property type="entry name" value="SAM-dependent_MTases_sf"/>
</dbReference>
<keyword evidence="9" id="KW-1185">Reference proteome</keyword>
<dbReference type="InterPro" id="IPR050750">
    <property type="entry name" value="C5-MTase"/>
</dbReference>
<keyword evidence="2 6" id="KW-0489">Methyltransferase</keyword>
<dbReference type="RefSeq" id="WP_307163866.1">
    <property type="nucleotide sequence ID" value="NZ_JAUSWV010000002.1"/>
</dbReference>
<dbReference type="Proteomes" id="UP001230654">
    <property type="component" value="Unassembled WGS sequence"/>
</dbReference>
<dbReference type="EC" id="2.1.1.37" evidence="1"/>
<evidence type="ECO:0000256" key="4">
    <source>
        <dbReference type="ARBA" id="ARBA00022691"/>
    </source>
</evidence>
<evidence type="ECO:0000256" key="1">
    <source>
        <dbReference type="ARBA" id="ARBA00011975"/>
    </source>
</evidence>
<gene>
    <name evidence="8" type="ORF">QF030_003812</name>
</gene>
<keyword evidence="3 6" id="KW-0808">Transferase</keyword>
<reference evidence="8 9" key="1">
    <citation type="submission" date="2023-07" db="EMBL/GenBank/DDBJ databases">
        <title>Comparative genomics of wheat-associated soil bacteria to identify genetic determinants of phenazine resistance.</title>
        <authorList>
            <person name="Mouncey N."/>
        </authorList>
    </citation>
    <scope>NUCLEOTIDE SEQUENCE [LARGE SCALE GENOMIC DNA]</scope>
    <source>
        <strain evidence="8 9">B2I6</strain>
    </source>
</reference>
<dbReference type="EMBL" id="JAUSWV010000002">
    <property type="protein sequence ID" value="MDQ0581634.1"/>
    <property type="molecule type" value="Genomic_DNA"/>
</dbReference>
<dbReference type="PROSITE" id="PS00094">
    <property type="entry name" value="C5_MTASE_1"/>
    <property type="match status" value="1"/>
</dbReference>
<evidence type="ECO:0000256" key="7">
    <source>
        <dbReference type="SAM" id="MobiDB-lite"/>
    </source>
</evidence>
<dbReference type="SUPFAM" id="SSF53335">
    <property type="entry name" value="S-adenosyl-L-methionine-dependent methyltransferases"/>
    <property type="match status" value="1"/>
</dbReference>
<evidence type="ECO:0000256" key="6">
    <source>
        <dbReference type="PROSITE-ProRule" id="PRU01016"/>
    </source>
</evidence>
<accession>A0ABU0NRA2</accession>
<feature type="region of interest" description="Disordered" evidence="7">
    <location>
        <begin position="167"/>
        <end position="249"/>
    </location>
</feature>
<dbReference type="Pfam" id="PF00145">
    <property type="entry name" value="DNA_methylase"/>
    <property type="match status" value="1"/>
</dbReference>
<dbReference type="PRINTS" id="PR00105">
    <property type="entry name" value="C5METTRFRASE"/>
</dbReference>
<dbReference type="InterPro" id="IPR001525">
    <property type="entry name" value="C5_MeTfrase"/>
</dbReference>
<dbReference type="GO" id="GO:0032259">
    <property type="term" value="P:methylation"/>
    <property type="evidence" value="ECO:0007669"/>
    <property type="project" value="UniProtKB-KW"/>
</dbReference>
<evidence type="ECO:0000313" key="9">
    <source>
        <dbReference type="Proteomes" id="UP001230654"/>
    </source>
</evidence>
<evidence type="ECO:0000313" key="8">
    <source>
        <dbReference type="EMBL" id="MDQ0581634.1"/>
    </source>
</evidence>
<comment type="similarity">
    <text evidence="6">Belongs to the class I-like SAM-binding methyltransferase superfamily. C5-methyltransferase family.</text>
</comment>
<evidence type="ECO:0000256" key="2">
    <source>
        <dbReference type="ARBA" id="ARBA00022603"/>
    </source>
</evidence>
<protein>
    <recommendedName>
        <fullName evidence="1">DNA (cytosine-5-)-methyltransferase</fullName>
        <ecNumber evidence="1">2.1.1.37</ecNumber>
    </recommendedName>
</protein>
<name>A0ABU0NRA2_STRRH</name>
<proteinExistence type="inferred from homology"/>
<dbReference type="InterPro" id="IPR018117">
    <property type="entry name" value="C5_DNA_meth_AS"/>
</dbReference>
<sequence length="344" mass="36915">MSALRIGSVCTGYGGLDMAVQSVFGGELAWVADVDPGAARILAHHFPGVSNLGDITALDWRDVAPVDVLTGGYPCQPFSVAGRRKGTADERHIWPYIADALRVLRPRYAVFENVAGHLRLGFADVLADLARLGFDAEWLVVRADQVGAPHERRRLFLLAVAADAPHLGHQRRRNTRDGRTGPTHGRRAAADTDRAELARQPQERAGETPAAGHRRPAADAPRIGHRHAGPSCERGMATPSVSGGAAADPDVDWGRFAPAIGRWEAVTRRRAPWATDDRGRLSPAFVEWLMGLNLGHVTAVPGLSRTAQLKALGNGVVPVQASHALSVLRERLAHAPGRPHLQAA</sequence>
<organism evidence="8 9">
    <name type="scientific">Streptomyces rishiriensis</name>
    <dbReference type="NCBI Taxonomy" id="68264"/>
    <lineage>
        <taxon>Bacteria</taxon>
        <taxon>Bacillati</taxon>
        <taxon>Actinomycetota</taxon>
        <taxon>Actinomycetes</taxon>
        <taxon>Kitasatosporales</taxon>
        <taxon>Streptomycetaceae</taxon>
        <taxon>Streptomyces</taxon>
    </lineage>
</organism>
<dbReference type="GO" id="GO:0003886">
    <property type="term" value="F:DNA (cytosine-5-)-methyltransferase activity"/>
    <property type="evidence" value="ECO:0007669"/>
    <property type="project" value="UniProtKB-EC"/>
</dbReference>
<dbReference type="PANTHER" id="PTHR46098:SF1">
    <property type="entry name" value="TRNA (CYTOSINE(38)-C(5))-METHYLTRANSFERASE"/>
    <property type="match status" value="1"/>
</dbReference>
<dbReference type="Gene3D" id="3.40.50.150">
    <property type="entry name" value="Vaccinia Virus protein VP39"/>
    <property type="match status" value="1"/>
</dbReference>
<feature type="active site" evidence="6">
    <location>
        <position position="75"/>
    </location>
</feature>
<feature type="compositionally biased region" description="Basic and acidic residues" evidence="7">
    <location>
        <begin position="188"/>
        <end position="206"/>
    </location>
</feature>
<evidence type="ECO:0000256" key="3">
    <source>
        <dbReference type="ARBA" id="ARBA00022679"/>
    </source>
</evidence>